<protein>
    <submittedName>
        <fullName evidence="1">Uncharacterized protein</fullName>
    </submittedName>
</protein>
<dbReference type="GeneID" id="55412204"/>
<dbReference type="Proteomes" id="UP000504725">
    <property type="component" value="Segment"/>
</dbReference>
<sequence length="70" mass="8116">MALEPLMGEDEMRRILERGLVTGKWSIVQFNKNAKDPVLPSREFLEKNPKFLSPAFRDLEAYSTAGHWRP</sequence>
<evidence type="ECO:0000313" key="2">
    <source>
        <dbReference type="Proteomes" id="UP000504725"/>
    </source>
</evidence>
<proteinExistence type="predicted"/>
<reference evidence="1 2" key="1">
    <citation type="journal article" date="2013" name="PLoS Genet.">
        <title>Expanding the Marine Virosphere Using Metagenomics.</title>
        <authorList>
            <person name="Mizuno C.M."/>
            <person name="Rodriguez-Valera F."/>
            <person name="Kimes N.E."/>
            <person name="Ghai R."/>
        </authorList>
    </citation>
    <scope>NUCLEOTIDE SEQUENCE [LARGE SCALE GENOMIC DNA]</scope>
    <source>
        <strain evidence="1">UvMED-CGR-U-MedDCM-OCT-S38-C3</strain>
    </source>
</reference>
<dbReference type="RefSeq" id="YP_009777931.1">
    <property type="nucleotide sequence ID" value="NC_047707.1"/>
</dbReference>
<evidence type="ECO:0000313" key="1">
    <source>
        <dbReference type="EMBL" id="BAQ94434.1"/>
    </source>
</evidence>
<dbReference type="KEGG" id="vg:55412204"/>
<keyword evidence="2" id="KW-1185">Reference proteome</keyword>
<accession>A0A6S4PMA9</accession>
<dbReference type="EMBL" id="AP013548">
    <property type="protein sequence ID" value="BAQ94434.1"/>
    <property type="molecule type" value="Genomic_DNA"/>
</dbReference>
<organism evidence="1 2">
    <name type="scientific">uncultured phage_MedDCM-OCT-S38-C3</name>
    <dbReference type="NCBI Taxonomy" id="2740803"/>
    <lineage>
        <taxon>Viruses</taxon>
        <taxon>Duplodnaviria</taxon>
        <taxon>Heunggongvirae</taxon>
        <taxon>Uroviricota</taxon>
        <taxon>Caudoviricetes</taxon>
        <taxon>Autographivirales</taxon>
        <taxon>Stopalavirus</taxon>
        <taxon>Stopalavirus S38C3</taxon>
    </lineage>
</organism>
<name>A0A6S4PMA9_9CAUD</name>